<dbReference type="InterPro" id="IPR001128">
    <property type="entry name" value="Cyt_P450"/>
</dbReference>
<dbReference type="Gene3D" id="1.10.630.10">
    <property type="entry name" value="Cytochrome P450"/>
    <property type="match status" value="1"/>
</dbReference>
<dbReference type="STRING" id="933388.S7ZFL5"/>
<dbReference type="HOGENOM" id="CLU_018012_0_0_1"/>
<feature type="transmembrane region" description="Helical" evidence="8">
    <location>
        <begin position="16"/>
        <end position="36"/>
    </location>
</feature>
<dbReference type="OrthoDB" id="3366823at2759"/>
<dbReference type="AlphaFoldDB" id="S7ZFL5"/>
<dbReference type="GO" id="GO:0005506">
    <property type="term" value="F:iron ion binding"/>
    <property type="evidence" value="ECO:0007669"/>
    <property type="project" value="InterPro"/>
</dbReference>
<evidence type="ECO:0000256" key="6">
    <source>
        <dbReference type="ARBA" id="ARBA00023002"/>
    </source>
</evidence>
<evidence type="ECO:0000256" key="7">
    <source>
        <dbReference type="ARBA" id="ARBA00023004"/>
    </source>
</evidence>
<dbReference type="PRINTS" id="PR00465">
    <property type="entry name" value="EP450IV"/>
</dbReference>
<dbReference type="Pfam" id="PF00067">
    <property type="entry name" value="p450"/>
    <property type="match status" value="1"/>
</dbReference>
<evidence type="ECO:0000313" key="10">
    <source>
        <dbReference type="Proteomes" id="UP000019376"/>
    </source>
</evidence>
<dbReference type="GO" id="GO:0043386">
    <property type="term" value="P:mycotoxin biosynthetic process"/>
    <property type="evidence" value="ECO:0007669"/>
    <property type="project" value="UniProtKB-ARBA"/>
</dbReference>
<keyword evidence="10" id="KW-1185">Reference proteome</keyword>
<organism evidence="9 10">
    <name type="scientific">Penicillium oxalicum (strain 114-2 / CGMCC 5302)</name>
    <name type="common">Penicillium decumbens</name>
    <dbReference type="NCBI Taxonomy" id="933388"/>
    <lineage>
        <taxon>Eukaryota</taxon>
        <taxon>Fungi</taxon>
        <taxon>Dikarya</taxon>
        <taxon>Ascomycota</taxon>
        <taxon>Pezizomycotina</taxon>
        <taxon>Eurotiomycetes</taxon>
        <taxon>Eurotiomycetidae</taxon>
        <taxon>Eurotiales</taxon>
        <taxon>Aspergillaceae</taxon>
        <taxon>Penicillium</taxon>
    </lineage>
</organism>
<gene>
    <name evidence="9" type="ORF">PDE_02389</name>
</gene>
<dbReference type="Proteomes" id="UP000019376">
    <property type="component" value="Unassembled WGS sequence"/>
</dbReference>
<keyword evidence="8" id="KW-1133">Transmembrane helix</keyword>
<protein>
    <recommendedName>
        <fullName evidence="11">Cytochrome P450</fullName>
    </recommendedName>
</protein>
<dbReference type="InterPro" id="IPR036396">
    <property type="entry name" value="Cyt_P450_sf"/>
</dbReference>
<dbReference type="GO" id="GO:0020037">
    <property type="term" value="F:heme binding"/>
    <property type="evidence" value="ECO:0007669"/>
    <property type="project" value="InterPro"/>
</dbReference>
<dbReference type="eggNOG" id="KOG0684">
    <property type="taxonomic scope" value="Eukaryota"/>
</dbReference>
<dbReference type="InterPro" id="IPR002403">
    <property type="entry name" value="Cyt_P450_E_grp-IV"/>
</dbReference>
<keyword evidence="7" id="KW-0408">Iron</keyword>
<keyword evidence="4" id="KW-0443">Lipid metabolism</keyword>
<name>S7ZFL5_PENO1</name>
<keyword evidence="5" id="KW-0479">Metal-binding</keyword>
<dbReference type="PANTHER" id="PTHR24306">
    <property type="match status" value="1"/>
</dbReference>
<accession>S7ZFL5</accession>
<dbReference type="GO" id="GO:0005789">
    <property type="term" value="C:endoplasmic reticulum membrane"/>
    <property type="evidence" value="ECO:0007669"/>
    <property type="project" value="UniProtKB-SubCell"/>
</dbReference>
<dbReference type="EMBL" id="KB644410">
    <property type="protein sequence ID" value="EPS27446.1"/>
    <property type="molecule type" value="Genomic_DNA"/>
</dbReference>
<keyword evidence="6" id="KW-0560">Oxidoreductase</keyword>
<evidence type="ECO:0008006" key="11">
    <source>
        <dbReference type="Google" id="ProtNLM"/>
    </source>
</evidence>
<feature type="transmembrane region" description="Helical" evidence="8">
    <location>
        <begin position="57"/>
        <end position="75"/>
    </location>
</feature>
<dbReference type="PhylomeDB" id="S7ZFL5"/>
<comment type="similarity">
    <text evidence="3">Belongs to the cytochrome P450 family.</text>
</comment>
<keyword evidence="8" id="KW-0812">Transmembrane</keyword>
<keyword evidence="4" id="KW-0444">Lipid biosynthesis</keyword>
<dbReference type="PANTHER" id="PTHR24306:SF7">
    <property type="entry name" value="AHBB"/>
    <property type="match status" value="1"/>
</dbReference>
<evidence type="ECO:0000256" key="5">
    <source>
        <dbReference type="ARBA" id="ARBA00022723"/>
    </source>
</evidence>
<keyword evidence="8" id="KW-0472">Membrane</keyword>
<dbReference type="SUPFAM" id="SSF48264">
    <property type="entry name" value="Cytochrome P450"/>
    <property type="match status" value="1"/>
</dbReference>
<proteinExistence type="inferred from homology"/>
<comment type="cofactor">
    <cofactor evidence="1">
        <name>heme</name>
        <dbReference type="ChEBI" id="CHEBI:30413"/>
    </cofactor>
</comment>
<evidence type="ECO:0000313" key="9">
    <source>
        <dbReference type="EMBL" id="EPS27446.1"/>
    </source>
</evidence>
<evidence type="ECO:0000256" key="8">
    <source>
        <dbReference type="SAM" id="Phobius"/>
    </source>
</evidence>
<dbReference type="GO" id="GO:0016705">
    <property type="term" value="F:oxidoreductase activity, acting on paired donors, with incorporation or reduction of molecular oxygen"/>
    <property type="evidence" value="ECO:0007669"/>
    <property type="project" value="InterPro"/>
</dbReference>
<dbReference type="GO" id="GO:0004497">
    <property type="term" value="F:monooxygenase activity"/>
    <property type="evidence" value="ECO:0007669"/>
    <property type="project" value="InterPro"/>
</dbReference>
<evidence type="ECO:0000256" key="2">
    <source>
        <dbReference type="ARBA" id="ARBA00004389"/>
    </source>
</evidence>
<comment type="subcellular location">
    <subcellularLocation>
        <location evidence="2">Endoplasmic reticulum membrane</location>
        <topology evidence="2">Single-pass membrane protein</topology>
    </subcellularLocation>
</comment>
<sequence>MTAFSLIQTTNYEPLGLKWVTLITVLAITCIATRFISGAQSRPLAQNGRESRRPKTAPYWIPWLGHGISFLWNHLTFLESLRDSTRESIFGVYLRGETYQAVVSPSMMKAILSSKSTSSSPLQNQALTNVFGDPNSARNARSVQHHPSNPDISVTINREPFISEASKAMTQTLQRNVPNFVSFSRSPVDQSQWERDADVSAPEEGQSICEASLFALTRAFVGQNLSSFLMGEAFVENFPLFLTDLWTLDKNLVPLFIGLRRWIPTTPGISAAFPARDRLLNTMSVFYRAFNAWDDGIDPGVELRDLDDISDLVKERMRTFRKLDLSPTASAVGHLSLYWDVVEYSSKMTFWTIAHIFADSALLREIREEISTTVKASRRTRQETGFPFDEPPRLELDMEDMLQHCPLLKACYYESIRLHSAGISLRKLETDMTLTESTDEAVQPRTYKLSKGEIAMIPHGLVNCDSQRVSNPDQFDPLRFIVTDESSGAKRASSAGLEPFSDGLYGPKNNPFTERAVLASAASIISMWNITSANGLELRVPNNRTTWGTFQPATDVKVKIKLRV</sequence>
<evidence type="ECO:0000256" key="3">
    <source>
        <dbReference type="ARBA" id="ARBA00010617"/>
    </source>
</evidence>
<reference evidence="9 10" key="1">
    <citation type="journal article" date="2013" name="PLoS ONE">
        <title>Genomic and secretomic analyses reveal unique features of the lignocellulolytic enzyme system of Penicillium decumbens.</title>
        <authorList>
            <person name="Liu G."/>
            <person name="Zhang L."/>
            <person name="Wei X."/>
            <person name="Zou G."/>
            <person name="Qin Y."/>
            <person name="Ma L."/>
            <person name="Li J."/>
            <person name="Zheng H."/>
            <person name="Wang S."/>
            <person name="Wang C."/>
            <person name="Xun L."/>
            <person name="Zhao G.-P."/>
            <person name="Zhou Z."/>
            <person name="Qu Y."/>
        </authorList>
    </citation>
    <scope>NUCLEOTIDE SEQUENCE [LARGE SCALE GENOMIC DNA]</scope>
    <source>
        <strain evidence="10">114-2 / CGMCC 5302</strain>
    </source>
</reference>
<evidence type="ECO:0000256" key="4">
    <source>
        <dbReference type="ARBA" id="ARBA00022516"/>
    </source>
</evidence>
<evidence type="ECO:0000256" key="1">
    <source>
        <dbReference type="ARBA" id="ARBA00001971"/>
    </source>
</evidence>